<dbReference type="OrthoDB" id="4625096at2"/>
<evidence type="ECO:0000259" key="1">
    <source>
        <dbReference type="Pfam" id="PF18029"/>
    </source>
</evidence>
<comment type="caution">
    <text evidence="2">The sequence shown here is derived from an EMBL/GenBank/DDBJ whole genome shotgun (WGS) entry which is preliminary data.</text>
</comment>
<feature type="domain" description="Glyoxalase-like" evidence="1">
    <location>
        <begin position="10"/>
        <end position="104"/>
    </location>
</feature>
<sequence>MAVDLRELTLFVRDVDAAARFYEAIGLALYCIEEPEHPRHYDGELGLQLWPATARRPVSQLQLGFVVEDISATVTRLDAVGAPWTCDLPDFVRTSDPEGNKITLTQRR</sequence>
<dbReference type="Pfam" id="PF18029">
    <property type="entry name" value="Glyoxalase_6"/>
    <property type="match status" value="1"/>
</dbReference>
<proteinExistence type="predicted"/>
<dbReference type="InterPro" id="IPR029068">
    <property type="entry name" value="Glyas_Bleomycin-R_OHBP_Dase"/>
</dbReference>
<accession>A0A1E3RGP5</accession>
<dbReference type="CDD" id="cd06587">
    <property type="entry name" value="VOC"/>
    <property type="match status" value="1"/>
</dbReference>
<evidence type="ECO:0000313" key="2">
    <source>
        <dbReference type="EMBL" id="ODQ88577.1"/>
    </source>
</evidence>
<protein>
    <submittedName>
        <fullName evidence="2">Extradiol dioxygenase</fullName>
    </submittedName>
</protein>
<keyword evidence="3" id="KW-1185">Reference proteome</keyword>
<keyword evidence="2" id="KW-0560">Oxidoreductase</keyword>
<dbReference type="RefSeq" id="WP_069415217.1">
    <property type="nucleotide sequence ID" value="NZ_JACKUL010000012.1"/>
</dbReference>
<name>A0A1E3RGP5_MYCFV</name>
<dbReference type="InterPro" id="IPR041581">
    <property type="entry name" value="Glyoxalase_6"/>
</dbReference>
<dbReference type="AlphaFoldDB" id="A0A1E3RGP5"/>
<dbReference type="SUPFAM" id="SSF54593">
    <property type="entry name" value="Glyoxalase/Bleomycin resistance protein/Dihydroxybiphenyl dioxygenase"/>
    <property type="match status" value="1"/>
</dbReference>
<evidence type="ECO:0000313" key="3">
    <source>
        <dbReference type="Proteomes" id="UP000094053"/>
    </source>
</evidence>
<gene>
    <name evidence="2" type="ORF">BHQ18_19095</name>
</gene>
<dbReference type="Proteomes" id="UP000094053">
    <property type="component" value="Unassembled WGS sequence"/>
</dbReference>
<organism evidence="2 3">
    <name type="scientific">Mycolicibacterium flavescens</name>
    <name type="common">Mycobacterium flavescens</name>
    <dbReference type="NCBI Taxonomy" id="1776"/>
    <lineage>
        <taxon>Bacteria</taxon>
        <taxon>Bacillati</taxon>
        <taxon>Actinomycetota</taxon>
        <taxon>Actinomycetes</taxon>
        <taxon>Mycobacteriales</taxon>
        <taxon>Mycobacteriaceae</taxon>
        <taxon>Mycolicibacterium</taxon>
    </lineage>
</organism>
<dbReference type="EMBL" id="MIHA01000014">
    <property type="protein sequence ID" value="ODQ88577.1"/>
    <property type="molecule type" value="Genomic_DNA"/>
</dbReference>
<dbReference type="GO" id="GO:0051213">
    <property type="term" value="F:dioxygenase activity"/>
    <property type="evidence" value="ECO:0007669"/>
    <property type="project" value="UniProtKB-KW"/>
</dbReference>
<reference evidence="3" key="1">
    <citation type="submission" date="2016-09" db="EMBL/GenBank/DDBJ databases">
        <authorList>
            <person name="Greninger A.L."/>
            <person name="Jerome K.R."/>
            <person name="Mcnair B."/>
            <person name="Wallis C."/>
            <person name="Fang F."/>
        </authorList>
    </citation>
    <scope>NUCLEOTIDE SEQUENCE [LARGE SCALE GENOMIC DNA]</scope>
    <source>
        <strain evidence="3">M6</strain>
    </source>
</reference>
<keyword evidence="2" id="KW-0223">Dioxygenase</keyword>
<dbReference type="Gene3D" id="3.10.180.10">
    <property type="entry name" value="2,3-Dihydroxybiphenyl 1,2-Dioxygenase, domain 1"/>
    <property type="match status" value="1"/>
</dbReference>